<dbReference type="EMBL" id="JARHUD010000005">
    <property type="protein sequence ID" value="MDF2096295.1"/>
    <property type="molecule type" value="Genomic_DNA"/>
</dbReference>
<organism evidence="16 17">
    <name type="scientific">Aquibaculum arenosum</name>
    <dbReference type="NCBI Taxonomy" id="3032591"/>
    <lineage>
        <taxon>Bacteria</taxon>
        <taxon>Pseudomonadati</taxon>
        <taxon>Pseudomonadota</taxon>
        <taxon>Alphaproteobacteria</taxon>
        <taxon>Rhodospirillales</taxon>
        <taxon>Rhodovibrionaceae</taxon>
        <taxon>Aquibaculum</taxon>
    </lineage>
</organism>
<evidence type="ECO:0000256" key="6">
    <source>
        <dbReference type="ARBA" id="ARBA00022490"/>
    </source>
</evidence>
<dbReference type="CDD" id="cd11325">
    <property type="entry name" value="AmyAc_GTHase"/>
    <property type="match status" value="1"/>
</dbReference>
<comment type="pathway">
    <text evidence="2 14">Glycan biosynthesis; trehalose biosynthesis.</text>
</comment>
<evidence type="ECO:0000256" key="4">
    <source>
        <dbReference type="ARBA" id="ARBA00012268"/>
    </source>
</evidence>
<dbReference type="Proteomes" id="UP001215503">
    <property type="component" value="Unassembled WGS sequence"/>
</dbReference>
<evidence type="ECO:0000256" key="11">
    <source>
        <dbReference type="ARBA" id="ARBA00033284"/>
    </source>
</evidence>
<name>A0ABT5YNH5_9PROT</name>
<sequence length="606" mass="67495">MSRPAFEPRWGAHLRGDGTACFRLWAPAVEALELDLLSDTPVAMTAVGDGWFETSHDGLAEGQLYRYRLPTGRNVPDPAARAQKSDVNGPSLLTSSAFDWQCSDWKGRPWEETVIYELHPGTFTPEGSFDGVIGKLDHLADLGVTAIELMPVAQFAGERGWGYDGVLLYCPHRAYGGVRGLKRLVDAAHQRGLMVFLDVVYNHFGPEGNHLADYAPDFFDPDRQTPWGAAIRYAEPAVRDFFVDNALYWLDEFRLDGLRFDAIDHVIDDGAPHLLEQMAARIREHWPDRHIHLMTEDERNIVTLHPYDERNQPRLFTAEWNDDLHHAAHCIATGESSGYYAAFADDPLEHLSKALAKGFVYQGEAYAPWNGQPRGVASGKQPPQSFIAFLQNHDQIGNRAFGERLSRLSDPKSYELLLAMLLLNPQVPLLFMGEEYGETRPFLFFTDFHGALARAVREGRRHEFRAFPAFSAAKAAAIPDPNELSTFEASQLDWAEAVTPQGEARQNLIRDLLAIRKREISPLLPHMRSFQGRAARLAPDALFVCWQVLDEQLMLHLNLGTTDCQAMPGAGTGRLLYESDQGSGAALRQGSLFAHSLVTTLGPAGG</sequence>
<evidence type="ECO:0000313" key="17">
    <source>
        <dbReference type="Proteomes" id="UP001215503"/>
    </source>
</evidence>
<proteinExistence type="inferred from homology"/>
<keyword evidence="6" id="KW-0963">Cytoplasm</keyword>
<dbReference type="PIRSF" id="PIRSF006337">
    <property type="entry name" value="Trehalose_TreZ"/>
    <property type="match status" value="1"/>
</dbReference>
<dbReference type="Gene3D" id="3.20.20.80">
    <property type="entry name" value="Glycosidases"/>
    <property type="match status" value="1"/>
</dbReference>
<keyword evidence="9 14" id="KW-0326">Glycosidase</keyword>
<gene>
    <name evidence="16" type="primary">treZ</name>
    <name evidence="16" type="ORF">P2G67_09940</name>
</gene>
<dbReference type="InterPro" id="IPR013783">
    <property type="entry name" value="Ig-like_fold"/>
</dbReference>
<dbReference type="SUPFAM" id="SSF81296">
    <property type="entry name" value="E set domains"/>
    <property type="match status" value="1"/>
</dbReference>
<evidence type="ECO:0000256" key="2">
    <source>
        <dbReference type="ARBA" id="ARBA00005199"/>
    </source>
</evidence>
<dbReference type="InterPro" id="IPR044901">
    <property type="entry name" value="Trehalose_TreZ_E-set_sf"/>
</dbReference>
<evidence type="ECO:0000313" key="16">
    <source>
        <dbReference type="EMBL" id="MDF2096295.1"/>
    </source>
</evidence>
<dbReference type="Pfam" id="PF00128">
    <property type="entry name" value="Alpha-amylase"/>
    <property type="match status" value="2"/>
</dbReference>
<dbReference type="PANTHER" id="PTHR43002">
    <property type="entry name" value="GLYCOGEN DEBRANCHING ENZYME"/>
    <property type="match status" value="1"/>
</dbReference>
<comment type="similarity">
    <text evidence="3 14">Belongs to the glycosyl hydrolase 13 family.</text>
</comment>
<evidence type="ECO:0000256" key="12">
    <source>
        <dbReference type="ARBA" id="ARBA00034013"/>
    </source>
</evidence>
<evidence type="ECO:0000256" key="8">
    <source>
        <dbReference type="ARBA" id="ARBA00023277"/>
    </source>
</evidence>
<dbReference type="InterPro" id="IPR014756">
    <property type="entry name" value="Ig_E-set"/>
</dbReference>
<dbReference type="SMART" id="SM00642">
    <property type="entry name" value="Aamy"/>
    <property type="match status" value="1"/>
</dbReference>
<comment type="caution">
    <text evidence="16">The sequence shown here is derived from an EMBL/GenBank/DDBJ whole genome shotgun (WGS) entry which is preliminary data.</text>
</comment>
<accession>A0ABT5YNH5</accession>
<evidence type="ECO:0000256" key="5">
    <source>
        <dbReference type="ARBA" id="ARBA00015938"/>
    </source>
</evidence>
<evidence type="ECO:0000256" key="1">
    <source>
        <dbReference type="ARBA" id="ARBA00004496"/>
    </source>
</evidence>
<keyword evidence="8" id="KW-0119">Carbohydrate metabolism</keyword>
<dbReference type="EC" id="3.2.1.141" evidence="4 13"/>
<evidence type="ECO:0000256" key="3">
    <source>
        <dbReference type="ARBA" id="ARBA00008061"/>
    </source>
</evidence>
<keyword evidence="7 14" id="KW-0378">Hydrolase</keyword>
<evidence type="ECO:0000256" key="13">
    <source>
        <dbReference type="NCBIfam" id="TIGR02402"/>
    </source>
</evidence>
<protein>
    <recommendedName>
        <fullName evidence="5 13">Malto-oligosyltrehalose trehalohydrolase</fullName>
        <shortName evidence="14">MTHase</shortName>
        <ecNumber evidence="4 13">3.2.1.141</ecNumber>
    </recommendedName>
    <alternativeName>
        <fullName evidence="11 14">4-alpha-D-((1-&gt;4)-alpha-D-glucano)trehalose trehalohydrolase</fullName>
    </alternativeName>
    <alternativeName>
        <fullName evidence="10 14">Maltooligosyl trehalose trehalohydrolase</fullName>
    </alternativeName>
</protein>
<dbReference type="RefSeq" id="WP_275822566.1">
    <property type="nucleotide sequence ID" value="NZ_JARHUD010000005.1"/>
</dbReference>
<evidence type="ECO:0000259" key="15">
    <source>
        <dbReference type="SMART" id="SM00642"/>
    </source>
</evidence>
<evidence type="ECO:0000256" key="9">
    <source>
        <dbReference type="ARBA" id="ARBA00023295"/>
    </source>
</evidence>
<keyword evidence="17" id="KW-1185">Reference proteome</keyword>
<dbReference type="InterPro" id="IPR012768">
    <property type="entry name" value="Trehalose_TreZ"/>
</dbReference>
<evidence type="ECO:0000256" key="14">
    <source>
        <dbReference type="PIRNR" id="PIRNR006337"/>
    </source>
</evidence>
<comment type="catalytic activity">
    <reaction evidence="12 14">
        <text>hydrolysis of (1-&gt;4)-alpha-D-glucosidic linkage in 4-alpha-D-[(1-&gt;4)-alpha-D-glucanosyl]n trehalose to yield trehalose and (1-&gt;4)-alpha-D-glucan.</text>
        <dbReference type="EC" id="3.2.1.141"/>
    </reaction>
</comment>
<dbReference type="CDD" id="cd02853">
    <property type="entry name" value="E_set_MTHase_like_N"/>
    <property type="match status" value="1"/>
</dbReference>
<reference evidence="16 17" key="1">
    <citation type="submission" date="2023-03" db="EMBL/GenBank/DDBJ databases">
        <title>Fodinicurvata sp. CAU 1616 isolated from sea sendiment.</title>
        <authorList>
            <person name="Kim W."/>
        </authorList>
    </citation>
    <scope>NUCLEOTIDE SEQUENCE [LARGE SCALE GENOMIC DNA]</scope>
    <source>
        <strain evidence="16 17">CAU 1616</strain>
    </source>
</reference>
<dbReference type="NCBIfam" id="TIGR02402">
    <property type="entry name" value="trehalose_TreZ"/>
    <property type="match status" value="1"/>
</dbReference>
<dbReference type="Gene3D" id="1.10.10.760">
    <property type="entry name" value="E-set domains of sugar-utilizing enzymes"/>
    <property type="match status" value="1"/>
</dbReference>
<evidence type="ECO:0000256" key="7">
    <source>
        <dbReference type="ARBA" id="ARBA00022801"/>
    </source>
</evidence>
<dbReference type="SUPFAM" id="SSF51445">
    <property type="entry name" value="(Trans)glycosidases"/>
    <property type="match status" value="1"/>
</dbReference>
<evidence type="ECO:0000256" key="10">
    <source>
        <dbReference type="ARBA" id="ARBA00032057"/>
    </source>
</evidence>
<feature type="domain" description="Glycosyl hydrolase family 13 catalytic" evidence="15">
    <location>
        <begin position="117"/>
        <end position="465"/>
    </location>
</feature>
<comment type="subcellular location">
    <subcellularLocation>
        <location evidence="1">Cytoplasm</location>
    </subcellularLocation>
</comment>
<dbReference type="Gene3D" id="2.60.40.10">
    <property type="entry name" value="Immunoglobulins"/>
    <property type="match status" value="1"/>
</dbReference>
<dbReference type="InterPro" id="IPR017853">
    <property type="entry name" value="GH"/>
</dbReference>
<dbReference type="InterPro" id="IPR006047">
    <property type="entry name" value="GH13_cat_dom"/>
</dbReference>